<dbReference type="KEGG" id="sfc:Spiaf_0507"/>
<reference evidence="2" key="1">
    <citation type="journal article" date="2013" name="Stand. Genomic Sci.">
        <title>Complete genome sequence of the halophilic bacterium Spirochaeta africana type strain (Z-7692(T)) from the alkaline Lake Magadi in the East African Rift.</title>
        <authorList>
            <person name="Liolos K."/>
            <person name="Abt B."/>
            <person name="Scheuner C."/>
            <person name="Teshima H."/>
            <person name="Held B."/>
            <person name="Lapidus A."/>
            <person name="Nolan M."/>
            <person name="Lucas S."/>
            <person name="Deshpande S."/>
            <person name="Cheng J.F."/>
            <person name="Tapia R."/>
            <person name="Goodwin L.A."/>
            <person name="Pitluck S."/>
            <person name="Pagani I."/>
            <person name="Ivanova N."/>
            <person name="Mavromatis K."/>
            <person name="Mikhailova N."/>
            <person name="Huntemann M."/>
            <person name="Pati A."/>
            <person name="Chen A."/>
            <person name="Palaniappan K."/>
            <person name="Land M."/>
            <person name="Rohde M."/>
            <person name="Tindall B.J."/>
            <person name="Detter J.C."/>
            <person name="Goker M."/>
            <person name="Bristow J."/>
            <person name="Eisen J.A."/>
            <person name="Markowitz V."/>
            <person name="Hugenholtz P."/>
            <person name="Woyke T."/>
            <person name="Klenk H.P."/>
            <person name="Kyrpides N.C."/>
        </authorList>
    </citation>
    <scope>NUCLEOTIDE SEQUENCE</scope>
    <source>
        <strain evidence="2">ATCC 700263 / DSM 8902 / Z-7692</strain>
    </source>
</reference>
<organism evidence="1 2">
    <name type="scientific">Spirochaeta africana (strain ATCC 700263 / DSM 8902 / Z-7692)</name>
    <dbReference type="NCBI Taxonomy" id="889378"/>
    <lineage>
        <taxon>Bacteria</taxon>
        <taxon>Pseudomonadati</taxon>
        <taxon>Spirochaetota</taxon>
        <taxon>Spirochaetia</taxon>
        <taxon>Spirochaetales</taxon>
        <taxon>Spirochaetaceae</taxon>
        <taxon>Spirochaeta</taxon>
    </lineage>
</organism>
<keyword evidence="2" id="KW-1185">Reference proteome</keyword>
<name>H9UGG7_SPIAZ</name>
<proteinExistence type="predicted"/>
<dbReference type="EMBL" id="CP003282">
    <property type="protein sequence ID" value="AFG36610.1"/>
    <property type="molecule type" value="Genomic_DNA"/>
</dbReference>
<protein>
    <recommendedName>
        <fullName evidence="3">Outer membrane protein beta-barrel domain-containing protein</fullName>
    </recommendedName>
</protein>
<dbReference type="PATRIC" id="fig|889378.3.peg.518"/>
<evidence type="ECO:0000313" key="1">
    <source>
        <dbReference type="EMBL" id="AFG36610.1"/>
    </source>
</evidence>
<dbReference type="Proteomes" id="UP000007383">
    <property type="component" value="Chromosome"/>
</dbReference>
<dbReference type="AlphaFoldDB" id="H9UGG7"/>
<dbReference type="STRING" id="889378.Spiaf_0507"/>
<gene>
    <name evidence="1" type="ordered locus">Spiaf_0507</name>
</gene>
<accession>H9UGG7</accession>
<dbReference type="HOGENOM" id="CLU_1460412_0_0_12"/>
<sequence length="185" mass="20266">MLPVMLGMNSPGRLSVTVCVLLCIFLWAPAAASATSDRYLPHYFGVNTEWDFTADADEPVRSFISSRYLGLGLAYGYGRGLVRPRLRANLGYTWDAGFTPSVGLELPLFERLSSAQSKLFGVYVTGDVGWAFGYDDSPVYRITPHVRLPLGPISGIGIGASYHSTHGWTVFIGRLLGAYPLRNKQ</sequence>
<evidence type="ECO:0008006" key="3">
    <source>
        <dbReference type="Google" id="ProtNLM"/>
    </source>
</evidence>
<evidence type="ECO:0000313" key="2">
    <source>
        <dbReference type="Proteomes" id="UP000007383"/>
    </source>
</evidence>